<gene>
    <name evidence="2" type="ORF">AUR66_20005</name>
</gene>
<name>A0A0W1RDR2_9EURY</name>
<feature type="transmembrane region" description="Helical" evidence="1">
    <location>
        <begin position="74"/>
        <end position="91"/>
    </location>
</feature>
<proteinExistence type="predicted"/>
<reference evidence="2 3" key="1">
    <citation type="submission" date="2015-12" db="EMBL/GenBank/DDBJ databases">
        <title>Haloferax profundi sp. nov. isolated from the Discovery deep brine-seawater interface in the Red Sea.</title>
        <authorList>
            <person name="Zhang G."/>
            <person name="Stingl U."/>
            <person name="Rashid M."/>
        </authorList>
    </citation>
    <scope>NUCLEOTIDE SEQUENCE [LARGE SCALE GENOMIC DNA]</scope>
    <source>
        <strain evidence="2 3">SB29</strain>
    </source>
</reference>
<keyword evidence="1" id="KW-1133">Transmembrane helix</keyword>
<accession>A0A0W1RDR2</accession>
<protein>
    <submittedName>
        <fullName evidence="2">Uncharacterized protein</fullName>
    </submittedName>
</protein>
<keyword evidence="1" id="KW-0472">Membrane</keyword>
<evidence type="ECO:0000313" key="3">
    <source>
        <dbReference type="Proteomes" id="UP000053157"/>
    </source>
</evidence>
<evidence type="ECO:0000313" key="2">
    <source>
        <dbReference type="EMBL" id="KTG11614.1"/>
    </source>
</evidence>
<dbReference type="Proteomes" id="UP000053157">
    <property type="component" value="Unassembled WGS sequence"/>
</dbReference>
<keyword evidence="1" id="KW-0812">Transmembrane</keyword>
<dbReference type="AlphaFoldDB" id="A0A0W1RDR2"/>
<feature type="transmembrane region" description="Helical" evidence="1">
    <location>
        <begin position="50"/>
        <end position="68"/>
    </location>
</feature>
<dbReference type="EMBL" id="LOPV01000646">
    <property type="protein sequence ID" value="KTG11614.1"/>
    <property type="molecule type" value="Genomic_DNA"/>
</dbReference>
<evidence type="ECO:0000256" key="1">
    <source>
        <dbReference type="SAM" id="Phobius"/>
    </source>
</evidence>
<sequence length="94" mass="10358">MFGKASVVVLNTARKSCNKILNSDSEITLIMANLYRRVDERLKSWSRTKYAVAMGLVAFVTYLGVGALLGDSVLIQAVAMGLTLGAFYYFTNLR</sequence>
<organism evidence="2 3">
    <name type="scientific">Haloferax profundi</name>
    <dbReference type="NCBI Taxonomy" id="1544718"/>
    <lineage>
        <taxon>Archaea</taxon>
        <taxon>Methanobacteriati</taxon>
        <taxon>Methanobacteriota</taxon>
        <taxon>Stenosarchaea group</taxon>
        <taxon>Halobacteria</taxon>
        <taxon>Halobacteriales</taxon>
        <taxon>Haloferacaceae</taxon>
        <taxon>Haloferax</taxon>
    </lineage>
</organism>
<keyword evidence="3" id="KW-1185">Reference proteome</keyword>
<comment type="caution">
    <text evidence="2">The sequence shown here is derived from an EMBL/GenBank/DDBJ whole genome shotgun (WGS) entry which is preliminary data.</text>
</comment>